<dbReference type="GO" id="GO:0047992">
    <property type="term" value="F:hydroxylysine kinase activity"/>
    <property type="evidence" value="ECO:0007669"/>
    <property type="project" value="UniProtKB-EC"/>
</dbReference>
<reference evidence="13" key="1">
    <citation type="submission" date="2024-04" db="EMBL/GenBank/DDBJ databases">
        <title>Salinicola lusitanus LLJ914,a marine bacterium isolated from the Okinawa Trough.</title>
        <authorList>
            <person name="Li J."/>
        </authorList>
    </citation>
    <scope>NUCLEOTIDE SEQUENCE [LARGE SCALE GENOMIC DNA]</scope>
</reference>
<evidence type="ECO:0000256" key="6">
    <source>
        <dbReference type="ARBA" id="ARBA00036820"/>
    </source>
</evidence>
<dbReference type="GO" id="GO:0005737">
    <property type="term" value="C:cytoplasm"/>
    <property type="evidence" value="ECO:0007669"/>
    <property type="project" value="UniProtKB-SubCell"/>
</dbReference>
<evidence type="ECO:0000256" key="10">
    <source>
        <dbReference type="SAM" id="MobiDB-lite"/>
    </source>
</evidence>
<accession>A0AAW0NDI2</accession>
<comment type="similarity">
    <text evidence="2">Belongs to the aminoglycoside phosphotransferase family.</text>
</comment>
<comment type="function">
    <text evidence="7">Catalyzes the GTP-dependent phosphorylation of 5-hydroxy-L-lysine.</text>
</comment>
<dbReference type="SUPFAM" id="SSF56112">
    <property type="entry name" value="Protein kinase-like (PK-like)"/>
    <property type="match status" value="2"/>
</dbReference>
<dbReference type="InterPro" id="IPR011009">
    <property type="entry name" value="Kinase-like_dom_sf"/>
</dbReference>
<keyword evidence="5" id="KW-0418">Kinase</keyword>
<feature type="region of interest" description="Disordered" evidence="10">
    <location>
        <begin position="619"/>
        <end position="656"/>
    </location>
</feature>
<proteinExistence type="inferred from homology"/>
<dbReference type="EMBL" id="JBBPFD010000018">
    <property type="protein sequence ID" value="KAK7889371.1"/>
    <property type="molecule type" value="Genomic_DNA"/>
</dbReference>
<evidence type="ECO:0000259" key="11">
    <source>
        <dbReference type="Pfam" id="PF01636"/>
    </source>
</evidence>
<dbReference type="FunFam" id="3.30.200.20:FF:000549">
    <property type="entry name" value="hydroxylysine kinase"/>
    <property type="match status" value="1"/>
</dbReference>
<feature type="domain" description="Aminoglycoside phosphotransferase" evidence="11">
    <location>
        <begin position="350"/>
        <end position="557"/>
    </location>
</feature>
<evidence type="ECO:0000313" key="12">
    <source>
        <dbReference type="EMBL" id="KAK7889371.1"/>
    </source>
</evidence>
<dbReference type="PANTHER" id="PTHR21064">
    <property type="entry name" value="AMINOGLYCOSIDE PHOSPHOTRANSFERASE DOMAIN-CONTAINING PROTEIN-RELATED"/>
    <property type="match status" value="1"/>
</dbReference>
<dbReference type="AlphaFoldDB" id="A0AAW0NDI2"/>
<evidence type="ECO:0000313" key="13">
    <source>
        <dbReference type="Proteomes" id="UP001460270"/>
    </source>
</evidence>
<dbReference type="EC" id="2.7.1.81" evidence="8"/>
<evidence type="ECO:0000256" key="4">
    <source>
        <dbReference type="ARBA" id="ARBA00022679"/>
    </source>
</evidence>
<evidence type="ECO:0000256" key="9">
    <source>
        <dbReference type="ARBA" id="ARBA00040505"/>
    </source>
</evidence>
<organism evidence="12 13">
    <name type="scientific">Mugilogobius chulae</name>
    <name type="common">yellowstripe goby</name>
    <dbReference type="NCBI Taxonomy" id="88201"/>
    <lineage>
        <taxon>Eukaryota</taxon>
        <taxon>Metazoa</taxon>
        <taxon>Chordata</taxon>
        <taxon>Craniata</taxon>
        <taxon>Vertebrata</taxon>
        <taxon>Euteleostomi</taxon>
        <taxon>Actinopterygii</taxon>
        <taxon>Neopterygii</taxon>
        <taxon>Teleostei</taxon>
        <taxon>Neoteleostei</taxon>
        <taxon>Acanthomorphata</taxon>
        <taxon>Gobiaria</taxon>
        <taxon>Gobiiformes</taxon>
        <taxon>Gobioidei</taxon>
        <taxon>Gobiidae</taxon>
        <taxon>Gobionellinae</taxon>
        <taxon>Mugilogobius</taxon>
    </lineage>
</organism>
<dbReference type="FunFam" id="3.90.1200.10:FF:000007">
    <property type="entry name" value="hydroxylysine kinase isoform X1"/>
    <property type="match status" value="1"/>
</dbReference>
<dbReference type="InterPro" id="IPR050249">
    <property type="entry name" value="Pseudomonas-type_ThrB"/>
</dbReference>
<dbReference type="Pfam" id="PF01636">
    <property type="entry name" value="APH"/>
    <property type="match status" value="2"/>
</dbReference>
<feature type="domain" description="Aminoglycoside phosphotransferase" evidence="11">
    <location>
        <begin position="30"/>
        <end position="290"/>
    </location>
</feature>
<protein>
    <recommendedName>
        <fullName evidence="9">Hydroxylysine kinase</fullName>
        <ecNumber evidence="8">2.7.1.81</ecNumber>
    </recommendedName>
</protein>
<dbReference type="Gene3D" id="3.90.1200.10">
    <property type="match status" value="2"/>
</dbReference>
<keyword evidence="3" id="KW-0963">Cytoplasm</keyword>
<name>A0AAW0NDI2_9GOBI</name>
<dbReference type="Proteomes" id="UP001460270">
    <property type="component" value="Unassembled WGS sequence"/>
</dbReference>
<dbReference type="Gene3D" id="3.30.200.20">
    <property type="entry name" value="Phosphorylase Kinase, domain 1"/>
    <property type="match status" value="1"/>
</dbReference>
<evidence type="ECO:0000256" key="5">
    <source>
        <dbReference type="ARBA" id="ARBA00022777"/>
    </source>
</evidence>
<keyword evidence="13" id="KW-1185">Reference proteome</keyword>
<keyword evidence="4" id="KW-0808">Transferase</keyword>
<dbReference type="PANTHER" id="PTHR21064:SF1">
    <property type="entry name" value="HYDROXYLYSINE KINASE"/>
    <property type="match status" value="1"/>
</dbReference>
<comment type="caution">
    <text evidence="12">The sequence shown here is derived from an EMBL/GenBank/DDBJ whole genome shotgun (WGS) entry which is preliminary data.</text>
</comment>
<comment type="subcellular location">
    <subcellularLocation>
        <location evidence="1">Cytoplasm</location>
    </subcellularLocation>
</comment>
<gene>
    <name evidence="12" type="ORF">WMY93_024931</name>
</gene>
<sequence>MSENDIKPKFSLSQASDILRRLYDLTTSKINPLPSYDDQNFYVLSTNGNEYVLKISNSDDSKNPTLIELQTFAMSFLHENGIPTQKGIPTNKGQLMSLHELGFHFWRLQDLDYNAVYYGFDRQKYLVRLLSYLPGETIANVPLTPQLLYKTGKMAAKMDKVLQEMKHSKIGALDRNDFNWKLSNLPVLEKYLFVLDGDRIQEVVKSVIELFKSTVSTKYPYFRKSINQGDFNDLNVLVQPDGDGCYTISGILDFGDMNSGFYIHELAITIMHMMVAHQNPIEVGRPVLAGWESELPLNEAERDSLYVLVLSRFFMEMDKAVNPRPEFTQQQAADLTQHLYGLTINEITSLPSYNDQNFCIKTKSGSKFVLKITNSLDSKNSTILEVQTQAMSFLQRSGLPVQMALYNTTGQLLSFEELDCGNGRQTYCVRLLVYLPGVTISKCPVTQEDMFDIGRVGATLSKNMQKFEHPNLVMDGDPLQDIIKEVIQALKSQVLPKLNSFQRGITHGDFSDQNILVTPVGNGRHKVSGIIDFTFLNTKCFVIEVSVSIAYLMLENPCPLNEEVEPGGTPEERVCRDDLTRATALTCGCRTRPGLRKGGRSIGLLTGEVETAGNLRVGRSRSLASHGTNPDSSSLQSPGRKQHQASSRSSICVEAGEELHRAQPSSIIQSRGADVCSTCPGGWRSSQAFRQSDGPLP</sequence>
<dbReference type="InterPro" id="IPR002575">
    <property type="entry name" value="Aminoglycoside_PTrfase"/>
</dbReference>
<feature type="compositionally biased region" description="Polar residues" evidence="10">
    <location>
        <begin position="622"/>
        <end position="650"/>
    </location>
</feature>
<evidence type="ECO:0000256" key="3">
    <source>
        <dbReference type="ARBA" id="ARBA00022490"/>
    </source>
</evidence>
<evidence type="ECO:0000256" key="8">
    <source>
        <dbReference type="ARBA" id="ARBA00038873"/>
    </source>
</evidence>
<evidence type="ECO:0000256" key="7">
    <source>
        <dbReference type="ARBA" id="ARBA00037368"/>
    </source>
</evidence>
<comment type="catalytic activity">
    <reaction evidence="6">
        <text>(5R)-5-hydroxy-L-lysine + GTP = (5R)-5-phosphooxy-L-lysine + GDP + H(+)</text>
        <dbReference type="Rhea" id="RHEA:19049"/>
        <dbReference type="ChEBI" id="CHEBI:15378"/>
        <dbReference type="ChEBI" id="CHEBI:37565"/>
        <dbReference type="ChEBI" id="CHEBI:57882"/>
        <dbReference type="ChEBI" id="CHEBI:58189"/>
        <dbReference type="ChEBI" id="CHEBI:58357"/>
        <dbReference type="EC" id="2.7.1.81"/>
    </reaction>
</comment>
<evidence type="ECO:0000256" key="1">
    <source>
        <dbReference type="ARBA" id="ARBA00004496"/>
    </source>
</evidence>
<evidence type="ECO:0000256" key="2">
    <source>
        <dbReference type="ARBA" id="ARBA00006219"/>
    </source>
</evidence>